<feature type="domain" description="Acyl-CoA oxidase/dehydrogenase middle" evidence="16">
    <location>
        <begin position="155"/>
        <end position="252"/>
    </location>
</feature>
<evidence type="ECO:0000313" key="18">
    <source>
        <dbReference type="EMBL" id="KAK9882826.1"/>
    </source>
</evidence>
<dbReference type="Gene3D" id="1.20.140.10">
    <property type="entry name" value="Butyryl-CoA Dehydrogenase, subunit A, domain 3"/>
    <property type="match status" value="1"/>
</dbReference>
<evidence type="ECO:0000256" key="13">
    <source>
        <dbReference type="ARBA" id="ARBA00047882"/>
    </source>
</evidence>
<evidence type="ECO:0000313" key="19">
    <source>
        <dbReference type="Proteomes" id="UP001431783"/>
    </source>
</evidence>
<dbReference type="GO" id="GO:0005759">
    <property type="term" value="C:mitochondrial matrix"/>
    <property type="evidence" value="ECO:0007669"/>
    <property type="project" value="UniProtKB-SubCell"/>
</dbReference>
<comment type="subcellular location">
    <subcellularLocation>
        <location evidence="2">Mitochondrion matrix</location>
    </subcellularLocation>
</comment>
<dbReference type="AlphaFoldDB" id="A0AAW1USQ3"/>
<dbReference type="Gene3D" id="1.10.540.10">
    <property type="entry name" value="Acyl-CoA dehydrogenase/oxidase, N-terminal domain"/>
    <property type="match status" value="1"/>
</dbReference>
<dbReference type="InterPro" id="IPR006091">
    <property type="entry name" value="Acyl-CoA_Oxase/DH_mid-dom"/>
</dbReference>
<dbReference type="EMBL" id="JARQZJ010000084">
    <property type="protein sequence ID" value="KAK9882826.1"/>
    <property type="molecule type" value="Genomic_DNA"/>
</dbReference>
<dbReference type="SUPFAM" id="SSF47203">
    <property type="entry name" value="Acyl-CoA dehydrogenase C-terminal domain-like"/>
    <property type="match status" value="1"/>
</dbReference>
<sequence length="421" mass="46546">MHCMSTFQRLCIKKIAQNGYRFSSFPNTTNSISGYNFRLNDTQIEIQNLARKFTRDEIIPVAAYHDKTGEYPIDIIKRAWDLGFLTGHIPEEFGGLGQNVLTSCLIDEEFSYGCTGIALALTSPGLAQTPIILAGTKDQQKKYLGRMVDEPLSAAFCVTESCAGSDVAGIRTKAERKGDEWIINGQKMWITNGGVANWYFVLARTDPDPKASINNAFTGFIVERDSPGIIPGKKEQNMGQRASDTRSVTFEDLRVPKENVLSREGAGFKIVMQTFDLTRPSVAACATGLIQRCLDEASKYANERTTFGVPIAQHQAIAFLLADMGIAAELSRVAWIKGAWECDFGIKNSYIASVAKCFSADMANKAASDAVQIFGGNGFNSEYPVEKLMRDAKIFQIYEGTSQIQRLILSRYIIKHAKQLM</sequence>
<dbReference type="InterPro" id="IPR013786">
    <property type="entry name" value="AcylCoA_DH/ox_N"/>
</dbReference>
<dbReference type="Pfam" id="PF02771">
    <property type="entry name" value="Acyl-CoA_dh_N"/>
    <property type="match status" value="1"/>
</dbReference>
<reference evidence="18 19" key="1">
    <citation type="submission" date="2023-03" db="EMBL/GenBank/DDBJ databases">
        <title>Genome insight into feeding habits of ladybird beetles.</title>
        <authorList>
            <person name="Li H.-S."/>
            <person name="Huang Y.-H."/>
            <person name="Pang H."/>
        </authorList>
    </citation>
    <scope>NUCLEOTIDE SEQUENCE [LARGE SCALE GENOMIC DNA]</scope>
    <source>
        <strain evidence="18">SYSU_2023b</strain>
        <tissue evidence="18">Whole body</tissue>
    </source>
</reference>
<comment type="catalytic activity">
    <reaction evidence="13">
        <text>a medium-chain 2,3-saturated fatty acyl-CoA + oxidized [electron-transfer flavoprotein] + H(+) = a medium-chain (2E)-enoyl-CoA + reduced [electron-transfer flavoprotein]</text>
        <dbReference type="Rhea" id="RHEA:14477"/>
        <dbReference type="Rhea" id="RHEA-COMP:10685"/>
        <dbReference type="Rhea" id="RHEA-COMP:10686"/>
        <dbReference type="ChEBI" id="CHEBI:15378"/>
        <dbReference type="ChEBI" id="CHEBI:57692"/>
        <dbReference type="ChEBI" id="CHEBI:58307"/>
        <dbReference type="ChEBI" id="CHEBI:83723"/>
        <dbReference type="ChEBI" id="CHEBI:83726"/>
        <dbReference type="EC" id="1.3.8.7"/>
    </reaction>
</comment>
<evidence type="ECO:0000259" key="15">
    <source>
        <dbReference type="Pfam" id="PF00441"/>
    </source>
</evidence>
<evidence type="ECO:0000256" key="1">
    <source>
        <dbReference type="ARBA" id="ARBA00001974"/>
    </source>
</evidence>
<evidence type="ECO:0000256" key="14">
    <source>
        <dbReference type="RuleBase" id="RU362125"/>
    </source>
</evidence>
<evidence type="ECO:0000256" key="6">
    <source>
        <dbReference type="ARBA" id="ARBA00022630"/>
    </source>
</evidence>
<dbReference type="Gene3D" id="2.40.110.10">
    <property type="entry name" value="Butyryl-CoA Dehydrogenase, subunit A, domain 2"/>
    <property type="match status" value="1"/>
</dbReference>
<evidence type="ECO:0000256" key="8">
    <source>
        <dbReference type="ARBA" id="ARBA00022832"/>
    </source>
</evidence>
<evidence type="ECO:0000256" key="5">
    <source>
        <dbReference type="ARBA" id="ARBA00012033"/>
    </source>
</evidence>
<evidence type="ECO:0000256" key="9">
    <source>
        <dbReference type="ARBA" id="ARBA00022946"/>
    </source>
</evidence>
<dbReference type="InterPro" id="IPR009100">
    <property type="entry name" value="AcylCoA_DH/oxidase_NM_dom_sf"/>
</dbReference>
<dbReference type="GO" id="GO:0070991">
    <property type="term" value="F:medium-chain fatty acyl-CoA dehydrogenase activity"/>
    <property type="evidence" value="ECO:0007669"/>
    <property type="project" value="UniProtKB-EC"/>
</dbReference>
<dbReference type="InterPro" id="IPR036250">
    <property type="entry name" value="AcylCo_DH-like_C"/>
</dbReference>
<keyword evidence="8" id="KW-0276">Fatty acid metabolism</keyword>
<proteinExistence type="inferred from homology"/>
<dbReference type="Pfam" id="PF02770">
    <property type="entry name" value="Acyl-CoA_dh_M"/>
    <property type="match status" value="1"/>
</dbReference>
<dbReference type="SUPFAM" id="SSF56645">
    <property type="entry name" value="Acyl-CoA dehydrogenase NM domain-like"/>
    <property type="match status" value="1"/>
</dbReference>
<dbReference type="EC" id="1.3.8.7" evidence="5"/>
<dbReference type="GO" id="GO:0050660">
    <property type="term" value="F:flavin adenine dinucleotide binding"/>
    <property type="evidence" value="ECO:0007669"/>
    <property type="project" value="InterPro"/>
</dbReference>
<dbReference type="Pfam" id="PF00441">
    <property type="entry name" value="Acyl-CoA_dh_1"/>
    <property type="match status" value="1"/>
</dbReference>
<dbReference type="FunFam" id="1.20.140.10:FF:000011">
    <property type="entry name" value="Medium-chain specific acyl-CoA dehydrogenase, mitochondrial"/>
    <property type="match status" value="1"/>
</dbReference>
<comment type="pathway">
    <text evidence="3">Lipid metabolism; mitochondrial fatty acid beta-oxidation.</text>
</comment>
<keyword evidence="11" id="KW-0443">Lipid metabolism</keyword>
<keyword evidence="6 14" id="KW-0285">Flavoprotein</keyword>
<evidence type="ECO:0000256" key="7">
    <source>
        <dbReference type="ARBA" id="ARBA00022827"/>
    </source>
</evidence>
<dbReference type="InterPro" id="IPR037069">
    <property type="entry name" value="AcylCoA_DH/ox_N_sf"/>
</dbReference>
<evidence type="ECO:0000259" key="16">
    <source>
        <dbReference type="Pfam" id="PF02770"/>
    </source>
</evidence>
<dbReference type="PROSITE" id="PS00073">
    <property type="entry name" value="ACYL_COA_DH_2"/>
    <property type="match status" value="1"/>
</dbReference>
<keyword evidence="9" id="KW-0809">Transit peptide</keyword>
<organism evidence="18 19">
    <name type="scientific">Henosepilachna vigintioctopunctata</name>
    <dbReference type="NCBI Taxonomy" id="420089"/>
    <lineage>
        <taxon>Eukaryota</taxon>
        <taxon>Metazoa</taxon>
        <taxon>Ecdysozoa</taxon>
        <taxon>Arthropoda</taxon>
        <taxon>Hexapoda</taxon>
        <taxon>Insecta</taxon>
        <taxon>Pterygota</taxon>
        <taxon>Neoptera</taxon>
        <taxon>Endopterygota</taxon>
        <taxon>Coleoptera</taxon>
        <taxon>Polyphaga</taxon>
        <taxon>Cucujiformia</taxon>
        <taxon>Coccinelloidea</taxon>
        <taxon>Coccinellidae</taxon>
        <taxon>Epilachninae</taxon>
        <taxon>Epilachnini</taxon>
        <taxon>Henosepilachna</taxon>
    </lineage>
</organism>
<evidence type="ECO:0000256" key="2">
    <source>
        <dbReference type="ARBA" id="ARBA00004305"/>
    </source>
</evidence>
<name>A0AAW1USQ3_9CUCU</name>
<evidence type="ECO:0000256" key="3">
    <source>
        <dbReference type="ARBA" id="ARBA00005198"/>
    </source>
</evidence>
<dbReference type="InterPro" id="IPR009075">
    <property type="entry name" value="AcylCo_DH/oxidase_C"/>
</dbReference>
<dbReference type="InterPro" id="IPR006089">
    <property type="entry name" value="Acyl-CoA_DH_CS"/>
</dbReference>
<feature type="domain" description="Acyl-CoA dehydrogenase/oxidase N-terminal" evidence="17">
    <location>
        <begin position="41"/>
        <end position="149"/>
    </location>
</feature>
<dbReference type="PROSITE" id="PS00072">
    <property type="entry name" value="ACYL_COA_DH_1"/>
    <property type="match status" value="1"/>
</dbReference>
<dbReference type="FunFam" id="1.10.540.10:FF:000010">
    <property type="entry name" value="Medium-chain specific acyl-CoA dehydrogenase, mitochondrial"/>
    <property type="match status" value="1"/>
</dbReference>
<feature type="domain" description="Acyl-CoA dehydrogenase/oxidase C-terminal" evidence="15">
    <location>
        <begin position="265"/>
        <end position="412"/>
    </location>
</feature>
<evidence type="ECO:0000259" key="17">
    <source>
        <dbReference type="Pfam" id="PF02771"/>
    </source>
</evidence>
<dbReference type="InterPro" id="IPR046373">
    <property type="entry name" value="Acyl-CoA_Oxase/DH_mid-dom_sf"/>
</dbReference>
<accession>A0AAW1USQ3</accession>
<comment type="similarity">
    <text evidence="4 14">Belongs to the acyl-CoA dehydrogenase family.</text>
</comment>
<dbReference type="PANTHER" id="PTHR43884">
    <property type="entry name" value="ACYL-COA DEHYDROGENASE"/>
    <property type="match status" value="1"/>
</dbReference>
<dbReference type="FunFam" id="2.40.110.10:FF:000007">
    <property type="entry name" value="Medium-chain specific acyl-CoA dehydrogenase, mitochondrial"/>
    <property type="match status" value="1"/>
</dbReference>
<gene>
    <name evidence="18" type="ORF">WA026_023439</name>
</gene>
<dbReference type="Proteomes" id="UP001431783">
    <property type="component" value="Unassembled WGS sequence"/>
</dbReference>
<comment type="caution">
    <text evidence="18">The sequence shown here is derived from an EMBL/GenBank/DDBJ whole genome shotgun (WGS) entry which is preliminary data.</text>
</comment>
<protein>
    <recommendedName>
        <fullName evidence="5">medium-chain acyl-CoA dehydrogenase</fullName>
        <ecNumber evidence="5">1.3.8.7</ecNumber>
    </recommendedName>
</protein>
<evidence type="ECO:0000256" key="4">
    <source>
        <dbReference type="ARBA" id="ARBA00009347"/>
    </source>
</evidence>
<keyword evidence="12" id="KW-0496">Mitochondrion</keyword>
<dbReference type="GO" id="GO:0006631">
    <property type="term" value="P:fatty acid metabolic process"/>
    <property type="evidence" value="ECO:0007669"/>
    <property type="project" value="UniProtKB-KW"/>
</dbReference>
<evidence type="ECO:0000256" key="11">
    <source>
        <dbReference type="ARBA" id="ARBA00023098"/>
    </source>
</evidence>
<evidence type="ECO:0000256" key="12">
    <source>
        <dbReference type="ARBA" id="ARBA00023128"/>
    </source>
</evidence>
<comment type="cofactor">
    <cofactor evidence="1 14">
        <name>FAD</name>
        <dbReference type="ChEBI" id="CHEBI:57692"/>
    </cofactor>
</comment>
<keyword evidence="19" id="KW-1185">Reference proteome</keyword>
<evidence type="ECO:0000256" key="10">
    <source>
        <dbReference type="ARBA" id="ARBA00023002"/>
    </source>
</evidence>
<keyword evidence="10 14" id="KW-0560">Oxidoreductase</keyword>
<dbReference type="PANTHER" id="PTHR43884:SF12">
    <property type="entry name" value="ISOVALERYL-COA DEHYDROGENASE, MITOCHONDRIAL-RELATED"/>
    <property type="match status" value="1"/>
</dbReference>
<keyword evidence="7 14" id="KW-0274">FAD</keyword>